<protein>
    <recommendedName>
        <fullName evidence="3">WD40 repeat domain-containing protein</fullName>
    </recommendedName>
</protein>
<gene>
    <name evidence="1" type="ORF">METESE_25830</name>
</gene>
<dbReference type="Gene3D" id="2.130.10.10">
    <property type="entry name" value="YVTN repeat-like/Quinoprotein amine dehydrogenase"/>
    <property type="match status" value="1"/>
</dbReference>
<evidence type="ECO:0000313" key="1">
    <source>
        <dbReference type="EMBL" id="BDU77625.1"/>
    </source>
</evidence>
<sequence length="293" mass="30300">MTITALHLCPARVHLAVIRDGCGLDVYNRLTLRALDLGGEVQARAVAFRPDPCEAAGAGPSPRTELVLLGPAGRDDLRRLALQDGRELPRLACPGASAVQYSGDGRFLAAGGTGGKVQVWHLDPAGLRPERVLDLSCGAAVQALAFHAEHPTLYGLLEGGRLAAFELAPSPAAPLAELLASRAPDVSFTHLAAGPGGFALHLAGADGRVYVADTATGEVGCFDPEVGAILDLQVLPTSGCLCVRGAHAVYVAPPLLPGQGEHLGLHCPFDQRTYAAWELGADALLVFHAGEAA</sequence>
<proteinExistence type="predicted"/>
<dbReference type="SUPFAM" id="SSF50969">
    <property type="entry name" value="YVTN repeat-like/Quinoprotein amine dehydrogenase"/>
    <property type="match status" value="1"/>
</dbReference>
<dbReference type="AlphaFoldDB" id="A0AA48H087"/>
<dbReference type="InterPro" id="IPR011044">
    <property type="entry name" value="Quino_amine_DH_bsu"/>
</dbReference>
<dbReference type="KEGG" id="msea:METESE_25830"/>
<keyword evidence="2" id="KW-1185">Reference proteome</keyword>
<reference evidence="1" key="1">
    <citation type="journal article" date="2023" name="Int. J. Syst. Evol. Microbiol.">
        <title>Mesoterricola silvestris gen. nov., sp. nov., Mesoterricola sediminis sp. nov., Geothrix oryzae sp. nov., Geothrix edaphica sp. nov., Geothrix rubra sp. nov., and Geothrix limicola sp. nov., six novel members of Acidobacteriota isolated from soils.</title>
        <authorList>
            <person name="Itoh H."/>
            <person name="Sugisawa Y."/>
            <person name="Mise K."/>
            <person name="Xu Z."/>
            <person name="Kuniyasu M."/>
            <person name="Ushijima N."/>
            <person name="Kawano K."/>
            <person name="Kobayashi E."/>
            <person name="Shiratori Y."/>
            <person name="Masuda Y."/>
            <person name="Senoo K."/>
        </authorList>
    </citation>
    <scope>NUCLEOTIDE SEQUENCE</scope>
    <source>
        <strain evidence="1">W786</strain>
    </source>
</reference>
<dbReference type="InterPro" id="IPR015943">
    <property type="entry name" value="WD40/YVTN_repeat-like_dom_sf"/>
</dbReference>
<evidence type="ECO:0008006" key="3">
    <source>
        <dbReference type="Google" id="ProtNLM"/>
    </source>
</evidence>
<evidence type="ECO:0000313" key="2">
    <source>
        <dbReference type="Proteomes" id="UP001228113"/>
    </source>
</evidence>
<organism evidence="1 2">
    <name type="scientific">Mesoterricola sediminis</name>
    <dbReference type="NCBI Taxonomy" id="2927980"/>
    <lineage>
        <taxon>Bacteria</taxon>
        <taxon>Pseudomonadati</taxon>
        <taxon>Acidobacteriota</taxon>
        <taxon>Holophagae</taxon>
        <taxon>Holophagales</taxon>
        <taxon>Holophagaceae</taxon>
        <taxon>Mesoterricola</taxon>
    </lineage>
</organism>
<accession>A0AA48H087</accession>
<dbReference type="RefSeq" id="WP_243332799.1">
    <property type="nucleotide sequence ID" value="NZ_AP027081.1"/>
</dbReference>
<name>A0AA48H087_9BACT</name>
<dbReference type="EMBL" id="AP027081">
    <property type="protein sequence ID" value="BDU77625.1"/>
    <property type="molecule type" value="Genomic_DNA"/>
</dbReference>
<dbReference type="Proteomes" id="UP001228113">
    <property type="component" value="Chromosome"/>
</dbReference>